<dbReference type="InterPro" id="IPR027417">
    <property type="entry name" value="P-loop_NTPase"/>
</dbReference>
<dbReference type="InterPro" id="IPR023298">
    <property type="entry name" value="ATPase_P-typ_TM_dom_sf"/>
</dbReference>
<accession>A0AAD5X139</accession>
<dbReference type="SMART" id="SM00174">
    <property type="entry name" value="RHO"/>
    <property type="match status" value="1"/>
</dbReference>
<dbReference type="SUPFAM" id="SSF81653">
    <property type="entry name" value="Calcium ATPase, transduction domain A"/>
    <property type="match status" value="1"/>
</dbReference>
<dbReference type="PROSITE" id="PS51421">
    <property type="entry name" value="RAS"/>
    <property type="match status" value="1"/>
</dbReference>
<dbReference type="InterPro" id="IPR059000">
    <property type="entry name" value="ATPase_P-type_domA"/>
</dbReference>
<feature type="transmembrane region" description="Helical" evidence="3">
    <location>
        <begin position="83"/>
        <end position="103"/>
    </location>
</feature>
<dbReference type="GO" id="GO:0005388">
    <property type="term" value="F:P-type calcium transporter activity"/>
    <property type="evidence" value="ECO:0007669"/>
    <property type="project" value="TreeGrafter"/>
</dbReference>
<dbReference type="GO" id="GO:0012505">
    <property type="term" value="C:endomembrane system"/>
    <property type="evidence" value="ECO:0007669"/>
    <property type="project" value="UniProtKB-SubCell"/>
</dbReference>
<dbReference type="FunFam" id="3.40.50.300:FF:001447">
    <property type="entry name" value="Ras-related protein Rab-1B"/>
    <property type="match status" value="1"/>
</dbReference>
<dbReference type="Gene3D" id="3.40.50.300">
    <property type="entry name" value="P-loop containing nucleotide triphosphate hydrolases"/>
    <property type="match status" value="1"/>
</dbReference>
<evidence type="ECO:0000313" key="6">
    <source>
        <dbReference type="EMBL" id="KAJ3050662.1"/>
    </source>
</evidence>
<reference evidence="6" key="1">
    <citation type="submission" date="2020-05" db="EMBL/GenBank/DDBJ databases">
        <title>Phylogenomic resolution of chytrid fungi.</title>
        <authorList>
            <person name="Stajich J.E."/>
            <person name="Amses K."/>
            <person name="Simmons R."/>
            <person name="Seto K."/>
            <person name="Myers J."/>
            <person name="Bonds A."/>
            <person name="Quandt C.A."/>
            <person name="Barry K."/>
            <person name="Liu P."/>
            <person name="Grigoriev I."/>
            <person name="Longcore J.E."/>
            <person name="James T.Y."/>
        </authorList>
    </citation>
    <scope>NUCLEOTIDE SEQUENCE</scope>
    <source>
        <strain evidence="6">JEL0318</strain>
    </source>
</reference>
<dbReference type="InterPro" id="IPR004014">
    <property type="entry name" value="ATPase_P-typ_cation-transptr_N"/>
</dbReference>
<dbReference type="GO" id="GO:0005525">
    <property type="term" value="F:GTP binding"/>
    <property type="evidence" value="ECO:0007669"/>
    <property type="project" value="InterPro"/>
</dbReference>
<dbReference type="SUPFAM" id="SSF81665">
    <property type="entry name" value="Calcium ATPase, transmembrane domain M"/>
    <property type="match status" value="1"/>
</dbReference>
<keyword evidence="2" id="KW-0460">Magnesium</keyword>
<dbReference type="PRINTS" id="PR00449">
    <property type="entry name" value="RASTRNSFRMNG"/>
</dbReference>
<dbReference type="Pfam" id="PF00690">
    <property type="entry name" value="Cation_ATPase_N"/>
    <property type="match status" value="1"/>
</dbReference>
<keyword evidence="3" id="KW-1133">Transmembrane helix</keyword>
<dbReference type="SUPFAM" id="SSF52540">
    <property type="entry name" value="P-loop containing nucleoside triphosphate hydrolases"/>
    <property type="match status" value="1"/>
</dbReference>
<dbReference type="InterPro" id="IPR001806">
    <property type="entry name" value="Small_GTPase"/>
</dbReference>
<comment type="caution">
    <text evidence="6">The sequence shown here is derived from an EMBL/GenBank/DDBJ whole genome shotgun (WGS) entry which is preliminary data.</text>
</comment>
<dbReference type="PANTHER" id="PTHR24093">
    <property type="entry name" value="CATION TRANSPORTING ATPASE"/>
    <property type="match status" value="1"/>
</dbReference>
<keyword evidence="7" id="KW-1185">Reference proteome</keyword>
<dbReference type="InterPro" id="IPR005225">
    <property type="entry name" value="Small_GTP-bd"/>
</dbReference>
<dbReference type="PROSITE" id="PS51419">
    <property type="entry name" value="RAB"/>
    <property type="match status" value="1"/>
</dbReference>
<evidence type="ECO:0000256" key="2">
    <source>
        <dbReference type="ARBA" id="ARBA00022842"/>
    </source>
</evidence>
<evidence type="ECO:0000256" key="3">
    <source>
        <dbReference type="SAM" id="Phobius"/>
    </source>
</evidence>
<dbReference type="Proteomes" id="UP001212841">
    <property type="component" value="Unassembled WGS sequence"/>
</dbReference>
<sequence>MEQFVTFMDFTRTPPDKVVRALREWGGVEGVLKALNVDPRKGVDWREAKDKDSKRRILFDINRMPAVQLHTFLQHVWHAMQDLTLIMLTVAAVVSLIFGIFGDTQAESGRPKTRWVEFAILVGVIISVGVTSVNDWRIDQVKRKQAAEMADMETSVRRNGYWKDIYIDDIVVGDIVRINDGDIIPVDALVLESANGKVDESSVTGDLDAIKKMRFTGVDESDGAVVGHKATGKPADDVVTFPEESKTKAKSSATPYLVQSGTKCIGGSIVAVAIVVGENSQYGRLLKEVQKENRGGGIGGMRDWTGFFDRVRSKFSRKSKSTTRPDTPFIIPREKPSYTVTEYKLVVLGSSGVGKTALTIRWVWSKSYNFSEEYDPTIQPESYLRRMEFDENHYHLRILDTPGLVSDDFKQVYKETIETAHGFLLVADSTAATTFNDLILLREEILRVKNTEKVPIVLLLNKCDLEGNRVVTREQGKTLASQWGGCTFFETSARKNVNMDEVLRTLVLEIEGKMDHPPPPADIIIHIHINNNTTSIAGTVEQLLNGLATYSTQNTSVSEDVSVEVVGVAAHGLGFVGQDLFLSLLRLVGIRRLVLKGVRVEATVRKEGEEVLKRVDVVEMDTVAIDWMDLMAVVGGGMCRELLLRKLEKHIDGKSLGKIMYKLEKVVLDLPGATFGARWVLSFFNSLPISSSVRLENISVLQPAHASNSLVKKMFSFTRLRYIKFYHIPDSIREETYEFVVKQLRQANHNIIRITIHTFANDQIDRTKLNKIFESICTDVVYIEY</sequence>
<dbReference type="InterPro" id="IPR008250">
    <property type="entry name" value="ATPase_P-typ_transduc_dom_A_sf"/>
</dbReference>
<dbReference type="Gene3D" id="2.70.150.10">
    <property type="entry name" value="Calcium-transporting ATPase, cytoplasmic transduction domain A"/>
    <property type="match status" value="1"/>
</dbReference>
<keyword evidence="3" id="KW-0812">Transmembrane</keyword>
<dbReference type="NCBIfam" id="TIGR00231">
    <property type="entry name" value="small_GTP"/>
    <property type="match status" value="1"/>
</dbReference>
<dbReference type="EMBL" id="JADGJD010000487">
    <property type="protein sequence ID" value="KAJ3050662.1"/>
    <property type="molecule type" value="Genomic_DNA"/>
</dbReference>
<name>A0AAD5X139_9FUNG</name>
<feature type="domain" description="P-type ATPase A" evidence="4">
    <location>
        <begin position="149"/>
        <end position="290"/>
    </location>
</feature>
<dbReference type="Pfam" id="PF00071">
    <property type="entry name" value="Ras"/>
    <property type="match status" value="1"/>
</dbReference>
<feature type="domain" description="Cation-transporting P-type ATPase N-terminal" evidence="5">
    <location>
        <begin position="27"/>
        <end position="95"/>
    </location>
</feature>
<dbReference type="GO" id="GO:0003924">
    <property type="term" value="F:GTPase activity"/>
    <property type="evidence" value="ECO:0007669"/>
    <property type="project" value="InterPro"/>
</dbReference>
<dbReference type="SMART" id="SM00175">
    <property type="entry name" value="RAB"/>
    <property type="match status" value="1"/>
</dbReference>
<dbReference type="SMART" id="SM00173">
    <property type="entry name" value="RAS"/>
    <property type="match status" value="1"/>
</dbReference>
<keyword evidence="3" id="KW-0472">Membrane</keyword>
<feature type="transmembrane region" description="Helical" evidence="3">
    <location>
        <begin position="115"/>
        <end position="133"/>
    </location>
</feature>
<evidence type="ECO:0000256" key="1">
    <source>
        <dbReference type="ARBA" id="ARBA00004127"/>
    </source>
</evidence>
<comment type="subcellular location">
    <subcellularLocation>
        <location evidence="1">Endomembrane system</location>
        <topology evidence="1">Multi-pass membrane protein</topology>
    </subcellularLocation>
</comment>
<protein>
    <submittedName>
        <fullName evidence="6">Ras- protein Rap-1b</fullName>
    </submittedName>
</protein>
<dbReference type="Pfam" id="PF00122">
    <property type="entry name" value="E1-E2_ATPase"/>
    <property type="match status" value="1"/>
</dbReference>
<evidence type="ECO:0000259" key="4">
    <source>
        <dbReference type="Pfam" id="PF00122"/>
    </source>
</evidence>
<dbReference type="AlphaFoldDB" id="A0AAD5X139"/>
<gene>
    <name evidence="6" type="primary">RAP1B</name>
    <name evidence="6" type="ORF">HK097_008343</name>
</gene>
<dbReference type="PANTHER" id="PTHR24093:SF369">
    <property type="entry name" value="CALCIUM-TRANSPORTING ATPASE"/>
    <property type="match status" value="1"/>
</dbReference>
<evidence type="ECO:0000313" key="7">
    <source>
        <dbReference type="Proteomes" id="UP001212841"/>
    </source>
</evidence>
<proteinExistence type="predicted"/>
<evidence type="ECO:0000259" key="5">
    <source>
        <dbReference type="Pfam" id="PF00690"/>
    </source>
</evidence>
<organism evidence="6 7">
    <name type="scientific">Rhizophlyctis rosea</name>
    <dbReference type="NCBI Taxonomy" id="64517"/>
    <lineage>
        <taxon>Eukaryota</taxon>
        <taxon>Fungi</taxon>
        <taxon>Fungi incertae sedis</taxon>
        <taxon>Chytridiomycota</taxon>
        <taxon>Chytridiomycota incertae sedis</taxon>
        <taxon>Chytridiomycetes</taxon>
        <taxon>Rhizophlyctidales</taxon>
        <taxon>Rhizophlyctidaceae</taxon>
        <taxon>Rhizophlyctis</taxon>
    </lineage>
</organism>
<dbReference type="GO" id="GO:0005886">
    <property type="term" value="C:plasma membrane"/>
    <property type="evidence" value="ECO:0007669"/>
    <property type="project" value="TreeGrafter"/>
</dbReference>